<evidence type="ECO:0000256" key="1">
    <source>
        <dbReference type="ARBA" id="ARBA00004138"/>
    </source>
</evidence>
<feature type="coiled-coil region" evidence="4">
    <location>
        <begin position="472"/>
        <end position="499"/>
    </location>
</feature>
<protein>
    <submittedName>
        <fullName evidence="8">Cilia- and flagella-associated protein 184</fullName>
    </submittedName>
</protein>
<dbReference type="PANTHER" id="PTHR15654">
    <property type="entry name" value="COILED-COIL DOMAIN-CONTAINING PROTEIN 113-RELATED"/>
    <property type="match status" value="1"/>
</dbReference>
<dbReference type="PaxDb" id="8030-ENSSSAP00000011971"/>
<dbReference type="Bgee" id="ENSSSAG00000005913">
    <property type="expression patterns" value="Expressed in mesonephros and 8 other cell types or tissues"/>
</dbReference>
<dbReference type="AlphaFoldDB" id="A0A1S3SCE1"/>
<evidence type="ECO:0000256" key="3">
    <source>
        <dbReference type="ARBA" id="ARBA00023273"/>
    </source>
</evidence>
<dbReference type="GO" id="GO:0060271">
    <property type="term" value="P:cilium assembly"/>
    <property type="evidence" value="ECO:0007669"/>
    <property type="project" value="TreeGrafter"/>
</dbReference>
<feature type="compositionally biased region" description="Basic and acidic residues" evidence="5">
    <location>
        <begin position="1"/>
        <end position="11"/>
    </location>
</feature>
<gene>
    <name evidence="8" type="primary">cfap184</name>
</gene>
<evidence type="ECO:0000256" key="2">
    <source>
        <dbReference type="ARBA" id="ARBA00023054"/>
    </source>
</evidence>
<evidence type="ECO:0000256" key="4">
    <source>
        <dbReference type="SAM" id="Coils"/>
    </source>
</evidence>
<proteinExistence type="predicted"/>
<evidence type="ECO:0000313" key="8">
    <source>
        <dbReference type="RefSeq" id="XP_014061999.1"/>
    </source>
</evidence>
<keyword evidence="7" id="KW-1185">Reference proteome</keyword>
<feature type="domain" description="CCDC113/CCDC96 coiled-coil" evidence="6">
    <location>
        <begin position="327"/>
        <end position="501"/>
    </location>
</feature>
<name>A0A1S3SCE1_SALSA</name>
<accession>A0A1S3SCE1</accession>
<comment type="subcellular location">
    <subcellularLocation>
        <location evidence="1">Cell projection</location>
        <location evidence="1">Cilium</location>
    </subcellularLocation>
</comment>
<dbReference type="OMA" id="RLQQKCG"/>
<dbReference type="GO" id="GO:0036064">
    <property type="term" value="C:ciliary basal body"/>
    <property type="evidence" value="ECO:0007669"/>
    <property type="project" value="TreeGrafter"/>
</dbReference>
<evidence type="ECO:0000259" key="6">
    <source>
        <dbReference type="Pfam" id="PF13870"/>
    </source>
</evidence>
<dbReference type="GO" id="GO:0005930">
    <property type="term" value="C:axoneme"/>
    <property type="evidence" value="ECO:0007669"/>
    <property type="project" value="TreeGrafter"/>
</dbReference>
<dbReference type="Proteomes" id="UP001652741">
    <property type="component" value="Chromosome ssa07"/>
</dbReference>
<feature type="compositionally biased region" description="Acidic residues" evidence="5">
    <location>
        <begin position="147"/>
        <end position="158"/>
    </location>
</feature>
<dbReference type="KEGG" id="sasa:106608557"/>
<dbReference type="STRING" id="8030.ENSSSAP00000011971"/>
<keyword evidence="8" id="KW-0282">Flagellum</keyword>
<feature type="region of interest" description="Disordered" evidence="5">
    <location>
        <begin position="1"/>
        <end position="191"/>
    </location>
</feature>
<dbReference type="PANTHER" id="PTHR15654:SF1">
    <property type="entry name" value="COILED-COIL DOMAIN-CONTAINING PROTEIN 96"/>
    <property type="match status" value="1"/>
</dbReference>
<organism evidence="7 8">
    <name type="scientific">Salmo salar</name>
    <name type="common">Atlantic salmon</name>
    <dbReference type="NCBI Taxonomy" id="8030"/>
    <lineage>
        <taxon>Eukaryota</taxon>
        <taxon>Metazoa</taxon>
        <taxon>Chordata</taxon>
        <taxon>Craniata</taxon>
        <taxon>Vertebrata</taxon>
        <taxon>Euteleostomi</taxon>
        <taxon>Actinopterygii</taxon>
        <taxon>Neopterygii</taxon>
        <taxon>Teleostei</taxon>
        <taxon>Protacanthopterygii</taxon>
        <taxon>Salmoniformes</taxon>
        <taxon>Salmonidae</taxon>
        <taxon>Salmoninae</taxon>
        <taxon>Salmo</taxon>
    </lineage>
</organism>
<evidence type="ECO:0000313" key="7">
    <source>
        <dbReference type="Proteomes" id="UP001652741"/>
    </source>
</evidence>
<dbReference type="InterPro" id="IPR051885">
    <property type="entry name" value="CC_CF"/>
</dbReference>
<dbReference type="InterPro" id="IPR025254">
    <property type="entry name" value="CCDC113/CCDC96_CC"/>
</dbReference>
<dbReference type="RefSeq" id="XP_014061999.1">
    <property type="nucleotide sequence ID" value="XM_014206524.2"/>
</dbReference>
<feature type="coiled-coil region" evidence="4">
    <location>
        <begin position="369"/>
        <end position="400"/>
    </location>
</feature>
<dbReference type="GeneID" id="106608557"/>
<sequence length="514" mass="57884">MDGNAEQKENDPGSNPSTENTELKNDEQLQHTPAEEPSEEGKSTNADYSKNKADTAADEAEEVVAVEQSGPESEKASPDTAGEQATVGISAETEGGNPAASETGEGAGDESPTGANLPTSETLEEVEGPELKPLIGKPLSREVSLTLEDDDDNNDDEDGLPKLDKGTPERGSSVQGEEEGPSLTKETGPSMDYKEYMNFLYELQAEKDKLSQVNGQLQIKLVEYFRKKTGDDARPEKEKAVSDQEQRYQKYMAIMEDLKWQHRLDSEAAQQQAEELRQQSQEKLGQLEIEWSAFMALKRDVAVTALSRRLGKQAAAVEVEQIQAAEQRRQKELVTVRLENIKLKNKTRKFEDTLRAKEMLAEGLHLIDFEQLKIENQTYNEKIEERNEELLKLRKKITSTVQVLTHVKEKLQFVQMENQTKRAQLAEVEVVVARKRDVLTRTKQARDGLRMDNLKLRQRCGLLGNETLLRDFEEKVDASDDLEERLEGLKRRHAELILKCAGVKKKVEHTKSKP</sequence>
<feature type="coiled-coil region" evidence="4">
    <location>
        <begin position="259"/>
        <end position="290"/>
    </location>
</feature>
<keyword evidence="8" id="KW-0969">Cilium</keyword>
<keyword evidence="2 4" id="KW-0175">Coiled coil</keyword>
<dbReference type="OrthoDB" id="10254794at2759"/>
<reference evidence="8" key="1">
    <citation type="submission" date="2025-08" db="UniProtKB">
        <authorList>
            <consortium name="RefSeq"/>
        </authorList>
    </citation>
    <scope>IDENTIFICATION</scope>
</reference>
<feature type="compositionally biased region" description="Basic and acidic residues" evidence="5">
    <location>
        <begin position="159"/>
        <end position="168"/>
    </location>
</feature>
<dbReference type="Pfam" id="PF13870">
    <property type="entry name" value="CCDC113_CCDC96_CC"/>
    <property type="match status" value="1"/>
</dbReference>
<dbReference type="CTD" id="257236"/>
<evidence type="ECO:0000256" key="5">
    <source>
        <dbReference type="SAM" id="MobiDB-lite"/>
    </source>
</evidence>
<keyword evidence="3" id="KW-0966">Cell projection</keyword>